<accession>F7XQR4</accession>
<dbReference type="RefSeq" id="WP_013899101.1">
    <property type="nucleotide sequence ID" value="NC_015676.1"/>
</dbReference>
<keyword evidence="1 2" id="KW-0694">RNA-binding</keyword>
<protein>
    <recommendedName>
        <fullName evidence="3">CRM domain-containing protein</fullName>
    </recommendedName>
</protein>
<dbReference type="InterPro" id="IPR051925">
    <property type="entry name" value="RNA-binding_domain"/>
</dbReference>
<dbReference type="InterPro" id="IPR001890">
    <property type="entry name" value="RNA-binding_CRM"/>
</dbReference>
<dbReference type="Proteomes" id="UP000006622">
    <property type="component" value="Chromosome"/>
</dbReference>
<reference evidence="4 5" key="1">
    <citation type="submission" date="2010-07" db="EMBL/GenBank/DDBJ databases">
        <title>The complete genome of Methanosalsum zhilinae DSM 4017.</title>
        <authorList>
            <consortium name="US DOE Joint Genome Institute (JGI-PGF)"/>
            <person name="Lucas S."/>
            <person name="Copeland A."/>
            <person name="Lapidus A."/>
            <person name="Glavina del Rio T."/>
            <person name="Dalin E."/>
            <person name="Tice H."/>
            <person name="Bruce D."/>
            <person name="Goodwin L."/>
            <person name="Pitluck S."/>
            <person name="Kyrpides N."/>
            <person name="Mavromatis K."/>
            <person name="Ovchinnikova G."/>
            <person name="Daligault H."/>
            <person name="Detter J.C."/>
            <person name="Han C."/>
            <person name="Tapia R."/>
            <person name="Larimer F."/>
            <person name="Land M."/>
            <person name="Hauser L."/>
            <person name="Markowitz V."/>
            <person name="Cheng J.-F."/>
            <person name="Hugenholtz P."/>
            <person name="Woyke T."/>
            <person name="Wu D."/>
            <person name="Spring S."/>
            <person name="Schueler E."/>
            <person name="Brambilla E."/>
            <person name="Klenk H.-P."/>
            <person name="Eisen J.A."/>
        </authorList>
    </citation>
    <scope>NUCLEOTIDE SEQUENCE [LARGE SCALE GENOMIC DNA]</scope>
    <source>
        <strain evidence="5">DSM 4017 / NBRC 107636 / OCM 62 / WeN5</strain>
    </source>
</reference>
<dbReference type="GeneID" id="10823473"/>
<name>F7XQR4_METZD</name>
<evidence type="ECO:0000313" key="4">
    <source>
        <dbReference type="EMBL" id="AEH61665.1"/>
    </source>
</evidence>
<evidence type="ECO:0000256" key="1">
    <source>
        <dbReference type="ARBA" id="ARBA00022884"/>
    </source>
</evidence>
<dbReference type="SMART" id="SM01103">
    <property type="entry name" value="CRS1_YhbY"/>
    <property type="match status" value="1"/>
</dbReference>
<sequence length="86" mass="9756">MENKKLYELKSRASQLKPVINIGKSGINEAVIEELKNYIKRNRLVKVKVLKTAVGDENIDDIASRLAAETKSELVEIRGRSVTLYR</sequence>
<dbReference type="Pfam" id="PF01985">
    <property type="entry name" value="CRS1_YhbY"/>
    <property type="match status" value="1"/>
</dbReference>
<dbReference type="AlphaFoldDB" id="F7XQR4"/>
<dbReference type="PANTHER" id="PTHR40065">
    <property type="entry name" value="RNA-BINDING PROTEIN YHBY"/>
    <property type="match status" value="1"/>
</dbReference>
<dbReference type="PROSITE" id="PS51295">
    <property type="entry name" value="CRM"/>
    <property type="match status" value="1"/>
</dbReference>
<dbReference type="PANTHER" id="PTHR40065:SF3">
    <property type="entry name" value="RNA-BINDING PROTEIN YHBY"/>
    <property type="match status" value="1"/>
</dbReference>
<dbReference type="InterPro" id="IPR035920">
    <property type="entry name" value="YhbY-like_sf"/>
</dbReference>
<dbReference type="HOGENOM" id="CLU_095994_5_1_2"/>
<feature type="domain" description="CRM" evidence="3">
    <location>
        <begin position="1"/>
        <end position="86"/>
    </location>
</feature>
<proteinExistence type="predicted"/>
<evidence type="ECO:0000256" key="2">
    <source>
        <dbReference type="PROSITE-ProRule" id="PRU00626"/>
    </source>
</evidence>
<keyword evidence="5" id="KW-1185">Reference proteome</keyword>
<dbReference type="SUPFAM" id="SSF75471">
    <property type="entry name" value="YhbY-like"/>
    <property type="match status" value="1"/>
</dbReference>
<dbReference type="Gene3D" id="3.30.110.60">
    <property type="entry name" value="YhbY-like"/>
    <property type="match status" value="1"/>
</dbReference>
<dbReference type="KEGG" id="mzh:Mzhil_1830"/>
<gene>
    <name evidence="4" type="ordered locus">Mzhil_1830</name>
</gene>
<evidence type="ECO:0000259" key="3">
    <source>
        <dbReference type="PROSITE" id="PS51295"/>
    </source>
</evidence>
<dbReference type="EMBL" id="CP002101">
    <property type="protein sequence ID" value="AEH61665.1"/>
    <property type="molecule type" value="Genomic_DNA"/>
</dbReference>
<dbReference type="STRING" id="679901.Mzhil_1830"/>
<evidence type="ECO:0000313" key="5">
    <source>
        <dbReference type="Proteomes" id="UP000006622"/>
    </source>
</evidence>
<organism evidence="4 5">
    <name type="scientific">Methanosalsum zhilinae (strain DSM 4017 / NBRC 107636 / OCM 62 / WeN5)</name>
    <name type="common">Methanohalophilus zhilinae</name>
    <dbReference type="NCBI Taxonomy" id="679901"/>
    <lineage>
        <taxon>Archaea</taxon>
        <taxon>Methanobacteriati</taxon>
        <taxon>Methanobacteriota</taxon>
        <taxon>Stenosarchaea group</taxon>
        <taxon>Methanomicrobia</taxon>
        <taxon>Methanosarcinales</taxon>
        <taxon>Methanosarcinaceae</taxon>
        <taxon>Methanosalsum</taxon>
    </lineage>
</organism>
<dbReference type="OrthoDB" id="30785at2157"/>
<dbReference type="GO" id="GO:0003723">
    <property type="term" value="F:RNA binding"/>
    <property type="evidence" value="ECO:0007669"/>
    <property type="project" value="UniProtKB-UniRule"/>
</dbReference>